<accession>A0A3B0WU70</accession>
<evidence type="ECO:0000313" key="1">
    <source>
        <dbReference type="EMBL" id="VAW59638.1"/>
    </source>
</evidence>
<dbReference type="AlphaFoldDB" id="A0A3B0WU70"/>
<name>A0A3B0WU70_9ZZZZ</name>
<proteinExistence type="predicted"/>
<protein>
    <submittedName>
        <fullName evidence="1">Uncharacterized protein</fullName>
    </submittedName>
</protein>
<sequence length="74" mass="8180">MIEVDIIKQAEEFLTSRDIGFVQSGIVGRKSDGKVEVIFPVPETLDPNVAVVEPPDVRVWVNAESGEVELINQM</sequence>
<organism evidence="1">
    <name type="scientific">hydrothermal vent metagenome</name>
    <dbReference type="NCBI Taxonomy" id="652676"/>
    <lineage>
        <taxon>unclassified sequences</taxon>
        <taxon>metagenomes</taxon>
        <taxon>ecological metagenomes</taxon>
    </lineage>
</organism>
<dbReference type="EMBL" id="UOFG01000089">
    <property type="protein sequence ID" value="VAW59638.1"/>
    <property type="molecule type" value="Genomic_DNA"/>
</dbReference>
<gene>
    <name evidence="1" type="ORF">MNBD_GAMMA11-2266</name>
</gene>
<reference evidence="1" key="1">
    <citation type="submission" date="2018-06" db="EMBL/GenBank/DDBJ databases">
        <authorList>
            <person name="Zhirakovskaya E."/>
        </authorList>
    </citation>
    <scope>NUCLEOTIDE SEQUENCE</scope>
</reference>